<dbReference type="GO" id="GO:0003723">
    <property type="term" value="F:RNA binding"/>
    <property type="evidence" value="ECO:0007669"/>
    <property type="project" value="InterPro"/>
</dbReference>
<evidence type="ECO:0000256" key="1">
    <source>
        <dbReference type="ARBA" id="ARBA00022728"/>
    </source>
</evidence>
<evidence type="ECO:0000256" key="2">
    <source>
        <dbReference type="ARBA" id="ARBA00023187"/>
    </source>
</evidence>
<name>A0AAV6UGW8_9ARAC</name>
<dbReference type="GO" id="GO:0005685">
    <property type="term" value="C:U1 snRNP"/>
    <property type="evidence" value="ECO:0007669"/>
    <property type="project" value="TreeGrafter"/>
</dbReference>
<dbReference type="EMBL" id="JAFNEN010000418">
    <property type="protein sequence ID" value="KAG8183430.1"/>
    <property type="molecule type" value="Genomic_DNA"/>
</dbReference>
<organism evidence="6 7">
    <name type="scientific">Oedothorax gibbosus</name>
    <dbReference type="NCBI Taxonomy" id="931172"/>
    <lineage>
        <taxon>Eukaryota</taxon>
        <taxon>Metazoa</taxon>
        <taxon>Ecdysozoa</taxon>
        <taxon>Arthropoda</taxon>
        <taxon>Chelicerata</taxon>
        <taxon>Arachnida</taxon>
        <taxon>Araneae</taxon>
        <taxon>Araneomorphae</taxon>
        <taxon>Entelegynae</taxon>
        <taxon>Araneoidea</taxon>
        <taxon>Linyphiidae</taxon>
        <taxon>Erigoninae</taxon>
        <taxon>Oedothorax</taxon>
    </lineage>
</organism>
<dbReference type="GO" id="GO:0034715">
    <property type="term" value="C:pICln-Sm protein complex"/>
    <property type="evidence" value="ECO:0007669"/>
    <property type="project" value="TreeGrafter"/>
</dbReference>
<dbReference type="PROSITE" id="PS52002">
    <property type="entry name" value="SM"/>
    <property type="match status" value="1"/>
</dbReference>
<feature type="domain" description="Sm" evidence="5">
    <location>
        <begin position="39"/>
        <end position="121"/>
    </location>
</feature>
<dbReference type="Proteomes" id="UP000827092">
    <property type="component" value="Unassembled WGS sequence"/>
</dbReference>
<dbReference type="PANTHER" id="PTHR11021">
    <property type="entry name" value="SMALL NUCLEAR RIBONUCLEOPROTEIN F SNRNP-F"/>
    <property type="match status" value="1"/>
</dbReference>
<dbReference type="AlphaFoldDB" id="A0AAV6UGW8"/>
<feature type="region of interest" description="Disordered" evidence="4">
    <location>
        <begin position="1"/>
        <end position="37"/>
    </location>
</feature>
<gene>
    <name evidence="6" type="ORF">JTE90_023186</name>
</gene>
<evidence type="ECO:0000256" key="3">
    <source>
        <dbReference type="ARBA" id="ARBA00023274"/>
    </source>
</evidence>
<keyword evidence="3" id="KW-0687">Ribonucleoprotein</keyword>
<proteinExistence type="predicted"/>
<reference evidence="6 7" key="1">
    <citation type="journal article" date="2022" name="Nat. Ecol. Evol.">
        <title>A masculinizing supergene underlies an exaggerated male reproductive morph in a spider.</title>
        <authorList>
            <person name="Hendrickx F."/>
            <person name="De Corte Z."/>
            <person name="Sonet G."/>
            <person name="Van Belleghem S.M."/>
            <person name="Kostlbacher S."/>
            <person name="Vangestel C."/>
        </authorList>
    </citation>
    <scope>NUCLEOTIDE SEQUENCE [LARGE SCALE GENOMIC DNA]</scope>
    <source>
        <strain evidence="6">W744_W776</strain>
    </source>
</reference>
<dbReference type="InterPro" id="IPR016487">
    <property type="entry name" value="Lsm6/sSmF"/>
</dbReference>
<sequence length="121" mass="13401">MSSTTESADATTESTTAATESTTAATESTTAAKPVTHVNPRPFLSDLVGKEIVVQLKWGMEFKGTLERADLYMNLMMSDVKERGTFLVWRLVILYLYKSSLPSHAYLKLVKICVNKLHISS</sequence>
<evidence type="ECO:0000259" key="5">
    <source>
        <dbReference type="PROSITE" id="PS52002"/>
    </source>
</evidence>
<dbReference type="GO" id="GO:0071013">
    <property type="term" value="C:catalytic step 2 spliceosome"/>
    <property type="evidence" value="ECO:0007669"/>
    <property type="project" value="TreeGrafter"/>
</dbReference>
<dbReference type="Gene3D" id="2.30.30.100">
    <property type="match status" value="1"/>
</dbReference>
<dbReference type="PANTHER" id="PTHR11021:SF0">
    <property type="entry name" value="SMALL NUCLEAR RIBONUCLEOPROTEIN F"/>
    <property type="match status" value="1"/>
</dbReference>
<dbReference type="InterPro" id="IPR001163">
    <property type="entry name" value="Sm_dom_euk/arc"/>
</dbReference>
<keyword evidence="1" id="KW-0507">mRNA processing</keyword>
<evidence type="ECO:0000256" key="4">
    <source>
        <dbReference type="SAM" id="MobiDB-lite"/>
    </source>
</evidence>
<keyword evidence="7" id="KW-1185">Reference proteome</keyword>
<dbReference type="SMART" id="SM00651">
    <property type="entry name" value="Sm"/>
    <property type="match status" value="1"/>
</dbReference>
<keyword evidence="1" id="KW-0747">Spliceosome</keyword>
<protein>
    <recommendedName>
        <fullName evidence="5">Sm domain-containing protein</fullName>
    </recommendedName>
</protein>
<evidence type="ECO:0000313" key="7">
    <source>
        <dbReference type="Proteomes" id="UP000827092"/>
    </source>
</evidence>
<dbReference type="InterPro" id="IPR010920">
    <property type="entry name" value="LSM_dom_sf"/>
</dbReference>
<dbReference type="InterPro" id="IPR047575">
    <property type="entry name" value="Sm"/>
</dbReference>
<dbReference type="Pfam" id="PF01423">
    <property type="entry name" value="LSM"/>
    <property type="match status" value="1"/>
</dbReference>
<comment type="caution">
    <text evidence="6">The sequence shown here is derived from an EMBL/GenBank/DDBJ whole genome shotgun (WGS) entry which is preliminary data.</text>
</comment>
<keyword evidence="2" id="KW-0508">mRNA splicing</keyword>
<accession>A0AAV6UGW8</accession>
<feature type="compositionally biased region" description="Low complexity" evidence="4">
    <location>
        <begin position="1"/>
        <end position="32"/>
    </location>
</feature>
<dbReference type="SUPFAM" id="SSF50182">
    <property type="entry name" value="Sm-like ribonucleoproteins"/>
    <property type="match status" value="1"/>
</dbReference>
<evidence type="ECO:0000313" key="6">
    <source>
        <dbReference type="EMBL" id="KAG8183430.1"/>
    </source>
</evidence>
<dbReference type="GO" id="GO:0000398">
    <property type="term" value="P:mRNA splicing, via spliceosome"/>
    <property type="evidence" value="ECO:0007669"/>
    <property type="project" value="InterPro"/>
</dbReference>